<keyword evidence="5 9" id="KW-0547">Nucleotide-binding</keyword>
<dbReference type="EC" id="3.1.3.5" evidence="3 9"/>
<keyword evidence="6 9" id="KW-0378">Hydrolase</keyword>
<dbReference type="CTD" id="37875"/>
<dbReference type="GO" id="GO:0005737">
    <property type="term" value="C:cytoplasm"/>
    <property type="evidence" value="ECO:0007669"/>
    <property type="project" value="UniProtKB-SubCell"/>
</dbReference>
<dbReference type="SFLD" id="SFLDS00003">
    <property type="entry name" value="Haloacid_Dehalogenase"/>
    <property type="match status" value="1"/>
</dbReference>
<evidence type="ECO:0000256" key="7">
    <source>
        <dbReference type="ARBA" id="ARBA00022842"/>
    </source>
</evidence>
<dbReference type="PANTHER" id="PTHR13045:SF0">
    <property type="entry name" value="7-METHYLGUANOSINE PHOSPHATE-SPECIFIC 5'-NUCLEOTIDASE"/>
    <property type="match status" value="1"/>
</dbReference>
<dbReference type="GO" id="GO:0009117">
    <property type="term" value="P:nucleotide metabolic process"/>
    <property type="evidence" value="ECO:0007669"/>
    <property type="project" value="UniProtKB-KW"/>
</dbReference>
<comment type="subcellular location">
    <subcellularLocation>
        <location evidence="9">Cytoplasm</location>
    </subcellularLocation>
</comment>
<evidence type="ECO:0000256" key="8">
    <source>
        <dbReference type="ARBA" id="ARBA00023080"/>
    </source>
</evidence>
<dbReference type="RefSeq" id="XP_014469253.1">
    <property type="nucleotide sequence ID" value="XM_014613767.1"/>
</dbReference>
<sequence>MFSASVRRQSGLRSQFRARGILQRNCGVSLRFFTLSLTTMSNDITIDDFPALRLKHVFVKDEVGLLKKINAILQGGANNLQIVTDFDLTLTKQHINGTHSLSSFGMFRKSKQLPVKYLEEAKSLYAKYRPMEIDPNLSLNDKVNAMHEWMTTAQSLLKGIEFDSHEIEELAQSWGGILRDGTEEIFEKLHNAQVPVVVFSAGLGDMVEAVLRYHNALYDNVKVISNFLKYNGNHLDGFKSDLLIHAYNKNECALEKDYVNMLGEKQNVLLMGDTTGDADMVGKMEDSKTVLKIGFLYEHVDDSLHMFMDKFDIVLVDDQTMRVPMEILQNILQ</sequence>
<evidence type="ECO:0000313" key="11">
    <source>
        <dbReference type="RefSeq" id="XP_014469233.1"/>
    </source>
</evidence>
<evidence type="ECO:0000256" key="2">
    <source>
        <dbReference type="ARBA" id="ARBA00008389"/>
    </source>
</evidence>
<evidence type="ECO:0000256" key="1">
    <source>
        <dbReference type="ARBA" id="ARBA00000815"/>
    </source>
</evidence>
<dbReference type="GO" id="GO:0000166">
    <property type="term" value="F:nucleotide binding"/>
    <property type="evidence" value="ECO:0007669"/>
    <property type="project" value="UniProtKB-KW"/>
</dbReference>
<gene>
    <name evidence="11 12 13" type="primary">LOC106741597</name>
</gene>
<evidence type="ECO:0000256" key="4">
    <source>
        <dbReference type="ARBA" id="ARBA00022723"/>
    </source>
</evidence>
<evidence type="ECO:0000256" key="5">
    <source>
        <dbReference type="ARBA" id="ARBA00022741"/>
    </source>
</evidence>
<keyword evidence="8 9" id="KW-0546">Nucleotide metabolism</keyword>
<dbReference type="InterPro" id="IPR036412">
    <property type="entry name" value="HAD-like_sf"/>
</dbReference>
<dbReference type="PANTHER" id="PTHR13045">
    <property type="entry name" value="5'-NUCLEOTIDASE"/>
    <property type="match status" value="1"/>
</dbReference>
<keyword evidence="4" id="KW-0479">Metal-binding</keyword>
<comment type="catalytic activity">
    <reaction evidence="1 9">
        <text>a ribonucleoside 5'-phosphate + H2O = a ribonucleoside + phosphate</text>
        <dbReference type="Rhea" id="RHEA:12484"/>
        <dbReference type="ChEBI" id="CHEBI:15377"/>
        <dbReference type="ChEBI" id="CHEBI:18254"/>
        <dbReference type="ChEBI" id="CHEBI:43474"/>
        <dbReference type="ChEBI" id="CHEBI:58043"/>
        <dbReference type="EC" id="3.1.3.5"/>
    </reaction>
</comment>
<keyword evidence="10" id="KW-1185">Reference proteome</keyword>
<evidence type="ECO:0000256" key="3">
    <source>
        <dbReference type="ARBA" id="ARBA00012643"/>
    </source>
</evidence>
<dbReference type="RefSeq" id="XP_014469242.1">
    <property type="nucleotide sequence ID" value="XM_014613756.1"/>
</dbReference>
<dbReference type="GeneID" id="106741597"/>
<accession>A0A6P3WSX8</accession>
<dbReference type="Proteomes" id="UP000515204">
    <property type="component" value="Unplaced"/>
</dbReference>
<dbReference type="GO" id="GO:0000287">
    <property type="term" value="F:magnesium ion binding"/>
    <property type="evidence" value="ECO:0007669"/>
    <property type="project" value="InterPro"/>
</dbReference>
<evidence type="ECO:0000313" key="12">
    <source>
        <dbReference type="RefSeq" id="XP_014469242.1"/>
    </source>
</evidence>
<dbReference type="SFLD" id="SFLDG01128">
    <property type="entry name" value="C1.4:_5'-Nucleotidase_Like"/>
    <property type="match status" value="1"/>
</dbReference>
<name>A0A6P3WSX8_DINQU</name>
<proteinExistence type="inferred from homology"/>
<dbReference type="NCBIfam" id="TIGR01544">
    <property type="entry name" value="HAD-SF-IE"/>
    <property type="match status" value="1"/>
</dbReference>
<dbReference type="KEGG" id="dqu:106741597"/>
<protein>
    <recommendedName>
        <fullName evidence="3 9">5'-nucleotidase</fullName>
        <ecNumber evidence="3 9">3.1.3.5</ecNumber>
    </recommendedName>
</protein>
<evidence type="ECO:0000313" key="13">
    <source>
        <dbReference type="RefSeq" id="XP_014469253.1"/>
    </source>
</evidence>
<dbReference type="OrthoDB" id="10014216at2759"/>
<organism evidence="10 11">
    <name type="scientific">Dinoponera quadriceps</name>
    <name type="common">South American ant</name>
    <dbReference type="NCBI Taxonomy" id="609295"/>
    <lineage>
        <taxon>Eukaryota</taxon>
        <taxon>Metazoa</taxon>
        <taxon>Ecdysozoa</taxon>
        <taxon>Arthropoda</taxon>
        <taxon>Hexapoda</taxon>
        <taxon>Insecta</taxon>
        <taxon>Pterygota</taxon>
        <taxon>Neoptera</taxon>
        <taxon>Endopterygota</taxon>
        <taxon>Hymenoptera</taxon>
        <taxon>Apocrita</taxon>
        <taxon>Aculeata</taxon>
        <taxon>Formicoidea</taxon>
        <taxon>Formicidae</taxon>
        <taxon>Ponerinae</taxon>
        <taxon>Ponerini</taxon>
        <taxon>Dinoponera</taxon>
    </lineage>
</organism>
<keyword evidence="7" id="KW-0460">Magnesium</keyword>
<dbReference type="SUPFAM" id="SSF56784">
    <property type="entry name" value="HAD-like"/>
    <property type="match status" value="1"/>
</dbReference>
<dbReference type="InterPro" id="IPR006434">
    <property type="entry name" value="Pyrimidine_nucleotidase_eu"/>
</dbReference>
<comment type="similarity">
    <text evidence="2 9">Belongs to the pyrimidine 5'-nucleotidase family.</text>
</comment>
<dbReference type="Gene3D" id="1.10.150.340">
    <property type="entry name" value="Pyrimidine 5'-nucleotidase (UMPH-1), N-terminal domain"/>
    <property type="match status" value="1"/>
</dbReference>
<dbReference type="AlphaFoldDB" id="A0A6P3WSX8"/>
<evidence type="ECO:0000256" key="9">
    <source>
        <dbReference type="RuleBase" id="RU361276"/>
    </source>
</evidence>
<dbReference type="RefSeq" id="XP_014469233.1">
    <property type="nucleotide sequence ID" value="XM_014613747.1"/>
</dbReference>
<dbReference type="InterPro" id="IPR023214">
    <property type="entry name" value="HAD_sf"/>
</dbReference>
<dbReference type="GO" id="GO:0008253">
    <property type="term" value="F:5'-nucleotidase activity"/>
    <property type="evidence" value="ECO:0007669"/>
    <property type="project" value="UniProtKB-EC"/>
</dbReference>
<keyword evidence="9" id="KW-0963">Cytoplasm</keyword>
<dbReference type="Pfam" id="PF05822">
    <property type="entry name" value="UMPH-1"/>
    <property type="match status" value="1"/>
</dbReference>
<evidence type="ECO:0000256" key="6">
    <source>
        <dbReference type="ARBA" id="ARBA00022801"/>
    </source>
</evidence>
<reference evidence="11 12" key="1">
    <citation type="submission" date="2025-04" db="UniProtKB">
        <authorList>
            <consortium name="RefSeq"/>
        </authorList>
    </citation>
    <scope>IDENTIFICATION</scope>
</reference>
<evidence type="ECO:0000313" key="10">
    <source>
        <dbReference type="Proteomes" id="UP000515204"/>
    </source>
</evidence>
<dbReference type="Gene3D" id="3.40.50.1000">
    <property type="entry name" value="HAD superfamily/HAD-like"/>
    <property type="match status" value="1"/>
</dbReference>